<comment type="caution">
    <text evidence="2">The sequence shown here is derived from an EMBL/GenBank/DDBJ whole genome shotgun (WGS) entry which is preliminary data.</text>
</comment>
<reference evidence="2" key="1">
    <citation type="submission" date="2022-07" db="EMBL/GenBank/DDBJ databases">
        <title>Tahibacter sp., a new gammaproteobacterium isolated from the silt sample collected at pig farm.</title>
        <authorList>
            <person name="Chen H."/>
        </authorList>
    </citation>
    <scope>NUCLEOTIDE SEQUENCE</scope>
    <source>
        <strain evidence="2">P2K</strain>
    </source>
</reference>
<dbReference type="Gene3D" id="3.30.450.30">
    <property type="entry name" value="Dynein light chain 2a, cytoplasmic"/>
    <property type="match status" value="1"/>
</dbReference>
<sequence>MTQASLNLPEALRGALDTALRELHQRIPAIMGCVVATVDGRLVAHIIDNEADPQRIAAMIGSMVALGESIGRETRIDRSQYVVVNASNGLLYAQRVPSRRELFVVSTLARPTTNLGLVLHETRSAAEEIGQAVDGWLEQQQTRLAAAASTAEA</sequence>
<gene>
    <name evidence="2" type="ORF">NM961_08050</name>
</gene>
<keyword evidence="3" id="KW-1185">Reference proteome</keyword>
<feature type="domain" description="Roadblock/LAMTOR2" evidence="1">
    <location>
        <begin position="17"/>
        <end position="107"/>
    </location>
</feature>
<name>A0ABT1QQX9_9GAMM</name>
<evidence type="ECO:0000313" key="2">
    <source>
        <dbReference type="EMBL" id="MCQ4164661.1"/>
    </source>
</evidence>
<dbReference type="InterPro" id="IPR004942">
    <property type="entry name" value="Roadblock/LAMTOR2_dom"/>
</dbReference>
<accession>A0ABT1QQX9</accession>
<proteinExistence type="predicted"/>
<evidence type="ECO:0000259" key="1">
    <source>
        <dbReference type="SMART" id="SM00960"/>
    </source>
</evidence>
<dbReference type="SUPFAM" id="SSF103196">
    <property type="entry name" value="Roadblock/LC7 domain"/>
    <property type="match status" value="1"/>
</dbReference>
<dbReference type="RefSeq" id="WP_255913539.1">
    <property type="nucleotide sequence ID" value="NZ_JANFQO010000006.1"/>
</dbReference>
<protein>
    <recommendedName>
        <fullName evidence="1">Roadblock/LAMTOR2 domain-containing protein</fullName>
    </recommendedName>
</protein>
<dbReference type="EMBL" id="JANFQO010000006">
    <property type="protein sequence ID" value="MCQ4164661.1"/>
    <property type="molecule type" value="Genomic_DNA"/>
</dbReference>
<dbReference type="Proteomes" id="UP001165498">
    <property type="component" value="Unassembled WGS sequence"/>
</dbReference>
<evidence type="ECO:0000313" key="3">
    <source>
        <dbReference type="Proteomes" id="UP001165498"/>
    </source>
</evidence>
<dbReference type="SMART" id="SM00960">
    <property type="entry name" value="Robl_LC7"/>
    <property type="match status" value="1"/>
</dbReference>
<organism evidence="2 3">
    <name type="scientific">Tahibacter harae</name>
    <dbReference type="NCBI Taxonomy" id="2963937"/>
    <lineage>
        <taxon>Bacteria</taxon>
        <taxon>Pseudomonadati</taxon>
        <taxon>Pseudomonadota</taxon>
        <taxon>Gammaproteobacteria</taxon>
        <taxon>Lysobacterales</taxon>
        <taxon>Rhodanobacteraceae</taxon>
        <taxon>Tahibacter</taxon>
    </lineage>
</organism>